<reference evidence="1" key="1">
    <citation type="journal article" date="2014" name="Front. Microbiol.">
        <title>High frequency of phylogenetically diverse reductive dehalogenase-homologous genes in deep subseafloor sedimentary metagenomes.</title>
        <authorList>
            <person name="Kawai M."/>
            <person name="Futagami T."/>
            <person name="Toyoda A."/>
            <person name="Takaki Y."/>
            <person name="Nishi S."/>
            <person name="Hori S."/>
            <person name="Arai W."/>
            <person name="Tsubouchi T."/>
            <person name="Morono Y."/>
            <person name="Uchiyama I."/>
            <person name="Ito T."/>
            <person name="Fujiyama A."/>
            <person name="Inagaki F."/>
            <person name="Takami H."/>
        </authorList>
    </citation>
    <scope>NUCLEOTIDE SEQUENCE</scope>
    <source>
        <strain evidence="1">Expedition CK06-06</strain>
    </source>
</reference>
<dbReference type="GO" id="GO:0043138">
    <property type="term" value="F:3'-5' DNA helicase activity"/>
    <property type="evidence" value="ECO:0007669"/>
    <property type="project" value="TreeGrafter"/>
</dbReference>
<organism evidence="1">
    <name type="scientific">marine sediment metagenome</name>
    <dbReference type="NCBI Taxonomy" id="412755"/>
    <lineage>
        <taxon>unclassified sequences</taxon>
        <taxon>metagenomes</taxon>
        <taxon>ecological metagenomes</taxon>
    </lineage>
</organism>
<feature type="non-terminal residue" evidence="1">
    <location>
        <position position="1"/>
    </location>
</feature>
<sequence>TEKRQTNPAEIAAQKALDEMYKCIRARQNFRMEAGAGAGKTYSLDKALRLIIDEQGTSILRKNQKVACITYTNVAIKEIIERTDGHPAVQASTIHAFCWDLIKGFQPHLRAKVAEIDRWSERLAEAGGVGTRRIDYDLGHRSINDTHMLLHHDDVLTLAVALMEQRKFRQILSARFPILFIDEYQDTNANFANSILQHFIIPRVGPLIGLFGDSWQKIYGDGSGLIEHENLTYIGKKANFRSVKKVVEVLNRIRPDLPQEVKDPDATGYVAVFHSNEWVGQ</sequence>
<comment type="caution">
    <text evidence="1">The sequence shown here is derived from an EMBL/GenBank/DDBJ whole genome shotgun (WGS) entry which is preliminary data.</text>
</comment>
<dbReference type="EMBL" id="BARS01011125">
    <property type="protein sequence ID" value="GAF99301.1"/>
    <property type="molecule type" value="Genomic_DNA"/>
</dbReference>
<dbReference type="PANTHER" id="PTHR11070">
    <property type="entry name" value="UVRD / RECB / PCRA DNA HELICASE FAMILY MEMBER"/>
    <property type="match status" value="1"/>
</dbReference>
<dbReference type="SUPFAM" id="SSF52540">
    <property type="entry name" value="P-loop containing nucleoside triphosphate hydrolases"/>
    <property type="match status" value="1"/>
</dbReference>
<dbReference type="Pfam" id="PF13245">
    <property type="entry name" value="AAA_19"/>
    <property type="match status" value="1"/>
</dbReference>
<dbReference type="PANTHER" id="PTHR11070:SF3">
    <property type="entry name" value="DNA 3'-5' HELICASE"/>
    <property type="match status" value="1"/>
</dbReference>
<name>X0UJ23_9ZZZZ</name>
<feature type="non-terminal residue" evidence="1">
    <location>
        <position position="281"/>
    </location>
</feature>
<dbReference type="Gene3D" id="3.40.50.300">
    <property type="entry name" value="P-loop containing nucleotide triphosphate hydrolases"/>
    <property type="match status" value="1"/>
</dbReference>
<dbReference type="InterPro" id="IPR027417">
    <property type="entry name" value="P-loop_NTPase"/>
</dbReference>
<proteinExistence type="predicted"/>
<gene>
    <name evidence="1" type="ORF">S01H1_20352</name>
</gene>
<dbReference type="GO" id="GO:0005524">
    <property type="term" value="F:ATP binding"/>
    <property type="evidence" value="ECO:0007669"/>
    <property type="project" value="InterPro"/>
</dbReference>
<dbReference type="GO" id="GO:0003677">
    <property type="term" value="F:DNA binding"/>
    <property type="evidence" value="ECO:0007669"/>
    <property type="project" value="InterPro"/>
</dbReference>
<dbReference type="GO" id="GO:0005829">
    <property type="term" value="C:cytosol"/>
    <property type="evidence" value="ECO:0007669"/>
    <property type="project" value="TreeGrafter"/>
</dbReference>
<evidence type="ECO:0000313" key="1">
    <source>
        <dbReference type="EMBL" id="GAF99301.1"/>
    </source>
</evidence>
<protein>
    <submittedName>
        <fullName evidence="1">Uncharacterized protein</fullName>
    </submittedName>
</protein>
<dbReference type="GO" id="GO:0000725">
    <property type="term" value="P:recombinational repair"/>
    <property type="evidence" value="ECO:0007669"/>
    <property type="project" value="TreeGrafter"/>
</dbReference>
<accession>X0UJ23</accession>
<dbReference type="AlphaFoldDB" id="X0UJ23"/>
<dbReference type="InterPro" id="IPR000212">
    <property type="entry name" value="DNA_helicase_UvrD/REP"/>
</dbReference>